<dbReference type="REBASE" id="60657">
    <property type="entry name" value="M.Csa1ORF40530P"/>
</dbReference>
<dbReference type="InterPro" id="IPR002941">
    <property type="entry name" value="DNA_methylase_N4/N6"/>
</dbReference>
<organism evidence="6 7">
    <name type="scientific">Clostridium saccharoperbutylacetonicum N1-4(HMT)</name>
    <dbReference type="NCBI Taxonomy" id="931276"/>
    <lineage>
        <taxon>Bacteria</taxon>
        <taxon>Bacillati</taxon>
        <taxon>Bacillota</taxon>
        <taxon>Clostridia</taxon>
        <taxon>Eubacteriales</taxon>
        <taxon>Clostridiaceae</taxon>
        <taxon>Clostridium</taxon>
    </lineage>
</organism>
<dbReference type="GO" id="GO:0032259">
    <property type="term" value="P:methylation"/>
    <property type="evidence" value="ECO:0007669"/>
    <property type="project" value="UniProtKB-KW"/>
</dbReference>
<name>M1MNP0_9CLOT</name>
<evidence type="ECO:0000256" key="4">
    <source>
        <dbReference type="RuleBase" id="RU362026"/>
    </source>
</evidence>
<evidence type="ECO:0000256" key="3">
    <source>
        <dbReference type="ARBA" id="ARBA00022747"/>
    </source>
</evidence>
<dbReference type="InterPro" id="IPR001091">
    <property type="entry name" value="RM_Methyltransferase"/>
</dbReference>
<dbReference type="AlphaFoldDB" id="M1MNP0"/>
<keyword evidence="1 6" id="KW-0489">Methyltransferase</keyword>
<dbReference type="Proteomes" id="UP000011728">
    <property type="component" value="Chromosome"/>
</dbReference>
<sequence>MDNFSQELTSIWSFRDRGDWNNHKGDYPGNCSPRVIRNLLLKYTKENDTVLDQFLGSGTTAIEVLLLNRKIIGIDINKKALDISNCRIKDLNGNKILKVGNAEKLEISNETVNFICTHPPYLDIIKYSKDIEGDLSLLNKVDFYTAIKNVANECYRVLKFKSKCAIIIGDVRKKGYIEPLGFNVMNIFLSTGFLLKEIIIKEQHNCKSTDKWKEIAKQKNFLLIQHEYIFVFEKNYFK</sequence>
<keyword evidence="7" id="KW-1185">Reference proteome</keyword>
<dbReference type="SUPFAM" id="SSF53335">
    <property type="entry name" value="S-adenosyl-L-methionine-dependent methyltransferases"/>
    <property type="match status" value="2"/>
</dbReference>
<evidence type="ECO:0000313" key="6">
    <source>
        <dbReference type="EMBL" id="AGF57808.1"/>
    </source>
</evidence>
<keyword evidence="2" id="KW-0808">Transferase</keyword>
<dbReference type="InterPro" id="IPR029063">
    <property type="entry name" value="SAM-dependent_MTases_sf"/>
</dbReference>
<dbReference type="HOGENOM" id="CLU_063228_0_0_9"/>
<keyword evidence="3" id="KW-0680">Restriction system</keyword>
<dbReference type="RefSeq" id="WP_015394119.1">
    <property type="nucleotide sequence ID" value="NC_020291.1"/>
</dbReference>
<dbReference type="GO" id="GO:0008170">
    <property type="term" value="F:N-methyltransferase activity"/>
    <property type="evidence" value="ECO:0007669"/>
    <property type="project" value="InterPro"/>
</dbReference>
<dbReference type="PATRIC" id="fig|931276.5.peg.4086"/>
<protein>
    <recommendedName>
        <fullName evidence="4">Methyltransferase</fullName>
        <ecNumber evidence="4">2.1.1.-</ecNumber>
    </recommendedName>
</protein>
<evidence type="ECO:0000259" key="5">
    <source>
        <dbReference type="Pfam" id="PF01555"/>
    </source>
</evidence>
<evidence type="ECO:0000313" key="7">
    <source>
        <dbReference type="Proteomes" id="UP000011728"/>
    </source>
</evidence>
<dbReference type="EC" id="2.1.1.-" evidence="4"/>
<dbReference type="EMBL" id="CP004121">
    <property type="protein sequence ID" value="AGF57808.1"/>
    <property type="molecule type" value="Genomic_DNA"/>
</dbReference>
<dbReference type="KEGG" id="csr:Cspa_c40530"/>
<reference evidence="6 7" key="1">
    <citation type="submission" date="2013-02" db="EMBL/GenBank/DDBJ databases">
        <title>Genome sequence of Clostridium saccharoperbutylacetonicum N1-4(HMT).</title>
        <authorList>
            <person name="Poehlein A."/>
            <person name="Daniel R."/>
        </authorList>
    </citation>
    <scope>NUCLEOTIDE SEQUENCE [LARGE SCALE GENOMIC DNA]</scope>
    <source>
        <strain evidence="7">N1-4(HMT)</strain>
    </source>
</reference>
<dbReference type="Gene3D" id="3.40.50.150">
    <property type="entry name" value="Vaccinia Virus protein VP39"/>
    <property type="match status" value="2"/>
</dbReference>
<dbReference type="GO" id="GO:0003677">
    <property type="term" value="F:DNA binding"/>
    <property type="evidence" value="ECO:0007669"/>
    <property type="project" value="InterPro"/>
</dbReference>
<dbReference type="eggNOG" id="COG0863">
    <property type="taxonomic scope" value="Bacteria"/>
</dbReference>
<accession>M1MNP0</accession>
<feature type="domain" description="DNA methylase N-4/N-6" evidence="5">
    <location>
        <begin position="112"/>
        <end position="237"/>
    </location>
</feature>
<evidence type="ECO:0000256" key="1">
    <source>
        <dbReference type="ARBA" id="ARBA00022603"/>
    </source>
</evidence>
<comment type="similarity">
    <text evidence="4">Belongs to the N(4)/N(6)-methyltransferase family.</text>
</comment>
<proteinExistence type="inferred from homology"/>
<dbReference type="OrthoDB" id="9773571at2"/>
<gene>
    <name evidence="6" type="ORF">Cspa_c40530</name>
</gene>
<feature type="domain" description="DNA methylase N-4/N-6" evidence="5">
    <location>
        <begin position="5"/>
        <end position="84"/>
    </location>
</feature>
<evidence type="ECO:0000256" key="2">
    <source>
        <dbReference type="ARBA" id="ARBA00022679"/>
    </source>
</evidence>
<dbReference type="Pfam" id="PF01555">
    <property type="entry name" value="N6_N4_Mtase"/>
    <property type="match status" value="2"/>
</dbReference>
<dbReference type="GO" id="GO:0009307">
    <property type="term" value="P:DNA restriction-modification system"/>
    <property type="evidence" value="ECO:0007669"/>
    <property type="project" value="UniProtKB-KW"/>
</dbReference>
<dbReference type="PRINTS" id="PR00508">
    <property type="entry name" value="S21N4MTFRASE"/>
</dbReference>